<keyword evidence="2" id="KW-0813">Transport</keyword>
<feature type="transmembrane region" description="Helical" evidence="6">
    <location>
        <begin position="35"/>
        <end position="57"/>
    </location>
</feature>
<dbReference type="SUPFAM" id="SSF103473">
    <property type="entry name" value="MFS general substrate transporter"/>
    <property type="match status" value="1"/>
</dbReference>
<evidence type="ECO:0000313" key="10">
    <source>
        <dbReference type="Proteomes" id="UP000199690"/>
    </source>
</evidence>
<keyword evidence="10" id="KW-1185">Reference proteome</keyword>
<dbReference type="PANTHER" id="PTHR23511">
    <property type="entry name" value="SYNAPTIC VESICLE GLYCOPROTEIN 2"/>
    <property type="match status" value="1"/>
</dbReference>
<evidence type="ECO:0000259" key="7">
    <source>
        <dbReference type="PROSITE" id="PS50850"/>
    </source>
</evidence>
<keyword evidence="5 6" id="KW-0472">Membrane</keyword>
<feature type="transmembrane region" description="Helical" evidence="6">
    <location>
        <begin position="189"/>
        <end position="208"/>
    </location>
</feature>
<dbReference type="InterPro" id="IPR020846">
    <property type="entry name" value="MFS_dom"/>
</dbReference>
<evidence type="ECO:0000256" key="1">
    <source>
        <dbReference type="ARBA" id="ARBA00004651"/>
    </source>
</evidence>
<feature type="domain" description="Major facilitator superfamily (MFS) profile" evidence="7">
    <location>
        <begin position="35"/>
        <end position="455"/>
    </location>
</feature>
<organism evidence="8 11">
    <name type="scientific">Saccharopolyspora kobensis</name>
    <dbReference type="NCBI Taxonomy" id="146035"/>
    <lineage>
        <taxon>Bacteria</taxon>
        <taxon>Bacillati</taxon>
        <taxon>Actinomycetota</taxon>
        <taxon>Actinomycetes</taxon>
        <taxon>Pseudonocardiales</taxon>
        <taxon>Pseudonocardiaceae</taxon>
        <taxon>Saccharopolyspora</taxon>
    </lineage>
</organism>
<feature type="transmembrane region" description="Helical" evidence="6">
    <location>
        <begin position="126"/>
        <end position="151"/>
    </location>
</feature>
<keyword evidence="3 6" id="KW-0812">Transmembrane</keyword>
<dbReference type="AlphaFoldDB" id="A0A1H6AMR6"/>
<accession>A0A1I2BS53</accession>
<feature type="transmembrane region" description="Helical" evidence="6">
    <location>
        <begin position="100"/>
        <end position="120"/>
    </location>
</feature>
<feature type="transmembrane region" description="Helical" evidence="6">
    <location>
        <begin position="279"/>
        <end position="298"/>
    </location>
</feature>
<keyword evidence="4 6" id="KW-1133">Transmembrane helix</keyword>
<protein>
    <submittedName>
        <fullName evidence="8">MFS transporter, putative metabolite:H+ symporter</fullName>
    </submittedName>
</protein>
<feature type="transmembrane region" description="Helical" evidence="6">
    <location>
        <begin position="69"/>
        <end position="93"/>
    </location>
</feature>
<dbReference type="Proteomes" id="UP000199690">
    <property type="component" value="Unassembled WGS sequence"/>
</dbReference>
<dbReference type="PROSITE" id="PS00217">
    <property type="entry name" value="SUGAR_TRANSPORT_2"/>
    <property type="match status" value="1"/>
</dbReference>
<sequence length="464" mass="48867">MTSFPSRSGAPNEAPGVSIGDRFERLPFTGYQKKLVRVLALCYLVDAVDLSMQSFLLAPVSQDLGLTGAQAGLVAGSVFVGMAVGATAAGAIADRVGRRTVLVTSMFVWGVASLLTAFAWDMGSFVVLRLITGIGLGAELPVAFTLLAEFVPAARRARANSQLVILGAFGVVVSNFIAWGVVSAAGPSLGWRLMFGVMFAVAGLALYVRRSFPESPRWYESRGDRARADAAMSRFEQQVEAAHGAPLPDPGPRVAEEPAPPAEPGFRALFSRGNLRRTAFGWAMWLMVMLPFFGISTWVGKLLVDRGMSVASSIAAGALMGLAALPSIYLAGRLMDRIGRKLTLAAALVLVTAGALAYGYATGFWVVVAFGAVMQMGLQSIATALNTYTPELFPTEVRATGVGTSQTLGRAAAVVAPISVPLIVGMWGYTGTFVAFAALFALAAVIVLVFGPESRSRSLEELTR</sequence>
<feature type="transmembrane region" description="Helical" evidence="6">
    <location>
        <begin position="433"/>
        <end position="451"/>
    </location>
</feature>
<dbReference type="RefSeq" id="WP_093356850.1">
    <property type="nucleotide sequence ID" value="NZ_FNVB01000003.1"/>
</dbReference>
<dbReference type="PANTHER" id="PTHR23511:SF34">
    <property type="entry name" value="SYNAPTIC VESICLE GLYCOPROTEIN 2"/>
    <property type="match status" value="1"/>
</dbReference>
<accession>A0A1H6AMR6</accession>
<dbReference type="PROSITE" id="PS50850">
    <property type="entry name" value="MFS"/>
    <property type="match status" value="1"/>
</dbReference>
<evidence type="ECO:0000256" key="3">
    <source>
        <dbReference type="ARBA" id="ARBA00022692"/>
    </source>
</evidence>
<dbReference type="GO" id="GO:0005886">
    <property type="term" value="C:plasma membrane"/>
    <property type="evidence" value="ECO:0007669"/>
    <property type="project" value="UniProtKB-SubCell"/>
</dbReference>
<reference evidence="10 11" key="2">
    <citation type="submission" date="2016-10" db="EMBL/GenBank/DDBJ databases">
        <authorList>
            <person name="Varghese N."/>
            <person name="Submissions S."/>
        </authorList>
    </citation>
    <scope>NUCLEOTIDE SEQUENCE [LARGE SCALE GENOMIC DNA]</scope>
    <source>
        <strain evidence="11">ATCC 20501</strain>
        <strain evidence="9 10">CGMCC 4.3529</strain>
    </source>
</reference>
<dbReference type="InterPro" id="IPR036259">
    <property type="entry name" value="MFS_trans_sf"/>
</dbReference>
<feature type="transmembrane region" description="Helical" evidence="6">
    <location>
        <begin position="342"/>
        <end position="361"/>
    </location>
</feature>
<evidence type="ECO:0000313" key="8">
    <source>
        <dbReference type="EMBL" id="SEG49066.1"/>
    </source>
</evidence>
<proteinExistence type="predicted"/>
<dbReference type="EMBL" id="FOME01000012">
    <property type="protein sequence ID" value="SFE58904.1"/>
    <property type="molecule type" value="Genomic_DNA"/>
</dbReference>
<dbReference type="InterPro" id="IPR005829">
    <property type="entry name" value="Sugar_transporter_CS"/>
</dbReference>
<feature type="transmembrane region" description="Helical" evidence="6">
    <location>
        <begin position="163"/>
        <end position="183"/>
    </location>
</feature>
<feature type="transmembrane region" description="Helical" evidence="6">
    <location>
        <begin position="310"/>
        <end position="330"/>
    </location>
</feature>
<evidence type="ECO:0000256" key="5">
    <source>
        <dbReference type="ARBA" id="ARBA00023136"/>
    </source>
</evidence>
<evidence type="ECO:0000313" key="9">
    <source>
        <dbReference type="EMBL" id="SFE58904.1"/>
    </source>
</evidence>
<dbReference type="PROSITE" id="PS00216">
    <property type="entry name" value="SUGAR_TRANSPORT_1"/>
    <property type="match status" value="2"/>
</dbReference>
<name>A0A1H6AMR6_9PSEU</name>
<evidence type="ECO:0000256" key="6">
    <source>
        <dbReference type="SAM" id="Phobius"/>
    </source>
</evidence>
<gene>
    <name evidence="8" type="ORF">SAMN02982929_02370</name>
    <name evidence="9" type="ORF">SAMN05216506_112204</name>
</gene>
<dbReference type="EMBL" id="FNVB01000003">
    <property type="protein sequence ID" value="SEG49066.1"/>
    <property type="molecule type" value="Genomic_DNA"/>
</dbReference>
<evidence type="ECO:0000256" key="2">
    <source>
        <dbReference type="ARBA" id="ARBA00022448"/>
    </source>
</evidence>
<evidence type="ECO:0000256" key="4">
    <source>
        <dbReference type="ARBA" id="ARBA00022989"/>
    </source>
</evidence>
<reference evidence="8" key="1">
    <citation type="submission" date="2016-10" db="EMBL/GenBank/DDBJ databases">
        <authorList>
            <person name="de Groot N.N."/>
        </authorList>
    </citation>
    <scope>NUCLEOTIDE SEQUENCE [LARGE SCALE GENOMIC DNA]</scope>
    <source>
        <strain evidence="8">ATCC 20501</strain>
    </source>
</reference>
<dbReference type="Gene3D" id="1.20.1250.20">
    <property type="entry name" value="MFS general substrate transporter like domains"/>
    <property type="match status" value="1"/>
</dbReference>
<dbReference type="InterPro" id="IPR005828">
    <property type="entry name" value="MFS_sugar_transport-like"/>
</dbReference>
<evidence type="ECO:0000313" key="11">
    <source>
        <dbReference type="Proteomes" id="UP000236729"/>
    </source>
</evidence>
<dbReference type="SMR" id="A0A1H6AMR6"/>
<dbReference type="CDD" id="cd17316">
    <property type="entry name" value="MFS_SV2_like"/>
    <property type="match status" value="1"/>
</dbReference>
<dbReference type="GO" id="GO:0022857">
    <property type="term" value="F:transmembrane transporter activity"/>
    <property type="evidence" value="ECO:0007669"/>
    <property type="project" value="InterPro"/>
</dbReference>
<dbReference type="Pfam" id="PF00083">
    <property type="entry name" value="Sugar_tr"/>
    <property type="match status" value="1"/>
</dbReference>
<comment type="subcellular location">
    <subcellularLocation>
        <location evidence="1">Cell membrane</location>
        <topology evidence="1">Multi-pass membrane protein</topology>
    </subcellularLocation>
</comment>
<dbReference type="Proteomes" id="UP000236729">
    <property type="component" value="Unassembled WGS sequence"/>
</dbReference>